<keyword evidence="4" id="KW-0960">Knottin</keyword>
<dbReference type="Proteomes" id="UP000019149">
    <property type="component" value="Unassembled WGS sequence"/>
</dbReference>
<protein>
    <recommendedName>
        <fullName evidence="7">UPF0506 domain-containing protein</fullName>
    </recommendedName>
</protein>
<feature type="signal peptide" evidence="6">
    <location>
        <begin position="1"/>
        <end position="18"/>
    </location>
</feature>
<evidence type="ECO:0000256" key="5">
    <source>
        <dbReference type="ARBA" id="ARBA00023157"/>
    </source>
</evidence>
<dbReference type="Pfam" id="PF11703">
    <property type="entry name" value="UPF0506"/>
    <property type="match status" value="1"/>
</dbReference>
<keyword evidence="2" id="KW-0964">Secreted</keyword>
<sequence length="83" mass="9575">MQVTILVLVVFFLAFVNGDSHCRREGEDCSRTIFSRCCDPLYCQLQSFAKGKCVKCLEGRQFCMSDRECCSGKCHWYRICSDL</sequence>
<name>W6U5M4_ECHGR</name>
<keyword evidence="3 6" id="KW-0732">Signal</keyword>
<dbReference type="CTD" id="36344428"/>
<dbReference type="KEGG" id="egl:EGR_08713"/>
<evidence type="ECO:0000256" key="3">
    <source>
        <dbReference type="ARBA" id="ARBA00022729"/>
    </source>
</evidence>
<evidence type="ECO:0000313" key="8">
    <source>
        <dbReference type="EMBL" id="EUB56448.1"/>
    </source>
</evidence>
<keyword evidence="9" id="KW-1185">Reference proteome</keyword>
<organism evidence="8 9">
    <name type="scientific">Echinococcus granulosus</name>
    <name type="common">Hydatid tapeworm</name>
    <dbReference type="NCBI Taxonomy" id="6210"/>
    <lineage>
        <taxon>Eukaryota</taxon>
        <taxon>Metazoa</taxon>
        <taxon>Spiralia</taxon>
        <taxon>Lophotrochozoa</taxon>
        <taxon>Platyhelminthes</taxon>
        <taxon>Cestoda</taxon>
        <taxon>Eucestoda</taxon>
        <taxon>Cyclophyllidea</taxon>
        <taxon>Taeniidae</taxon>
        <taxon>Echinococcus</taxon>
        <taxon>Echinococcus granulosus group</taxon>
    </lineage>
</organism>
<dbReference type="InterPro" id="IPR021712">
    <property type="entry name" value="UPF0506"/>
</dbReference>
<dbReference type="RefSeq" id="XP_024347644.1">
    <property type="nucleotide sequence ID" value="XM_024497962.1"/>
</dbReference>
<evidence type="ECO:0000313" key="9">
    <source>
        <dbReference type="Proteomes" id="UP000019149"/>
    </source>
</evidence>
<comment type="caution">
    <text evidence="8">The sequence shown here is derived from an EMBL/GenBank/DDBJ whole genome shotgun (WGS) entry which is preliminary data.</text>
</comment>
<reference evidence="8 9" key="1">
    <citation type="journal article" date="2013" name="Nat. Genet.">
        <title>The genome of the hydatid tapeworm Echinococcus granulosus.</title>
        <authorList>
            <person name="Zheng H."/>
            <person name="Zhang W."/>
            <person name="Zhang L."/>
            <person name="Zhang Z."/>
            <person name="Li J."/>
            <person name="Lu G."/>
            <person name="Zhu Y."/>
            <person name="Wang Y."/>
            <person name="Huang Y."/>
            <person name="Liu J."/>
            <person name="Kang H."/>
            <person name="Chen J."/>
            <person name="Wang L."/>
            <person name="Chen A."/>
            <person name="Yu S."/>
            <person name="Gao Z."/>
            <person name="Jin L."/>
            <person name="Gu W."/>
            <person name="Wang Z."/>
            <person name="Zhao L."/>
            <person name="Shi B."/>
            <person name="Wen H."/>
            <person name="Lin R."/>
            <person name="Jones M.K."/>
            <person name="Brejova B."/>
            <person name="Vinar T."/>
            <person name="Zhao G."/>
            <person name="McManus D.P."/>
            <person name="Chen Z."/>
            <person name="Zhou Y."/>
            <person name="Wang S."/>
        </authorList>
    </citation>
    <scope>NUCLEOTIDE SEQUENCE [LARGE SCALE GENOMIC DNA]</scope>
</reference>
<evidence type="ECO:0000259" key="7">
    <source>
        <dbReference type="Pfam" id="PF11703"/>
    </source>
</evidence>
<dbReference type="GeneID" id="36344428"/>
<evidence type="ECO:0000256" key="4">
    <source>
        <dbReference type="ARBA" id="ARBA00022854"/>
    </source>
</evidence>
<dbReference type="AlphaFoldDB" id="W6U5M4"/>
<gene>
    <name evidence="8" type="ORF">EGR_08713</name>
</gene>
<accession>W6U5M4</accession>
<dbReference type="EMBL" id="APAU02000116">
    <property type="protein sequence ID" value="EUB56448.1"/>
    <property type="molecule type" value="Genomic_DNA"/>
</dbReference>
<evidence type="ECO:0000256" key="1">
    <source>
        <dbReference type="ARBA" id="ARBA00004613"/>
    </source>
</evidence>
<evidence type="ECO:0000256" key="6">
    <source>
        <dbReference type="SAM" id="SignalP"/>
    </source>
</evidence>
<evidence type="ECO:0000256" key="2">
    <source>
        <dbReference type="ARBA" id="ARBA00022525"/>
    </source>
</evidence>
<comment type="subcellular location">
    <subcellularLocation>
        <location evidence="1">Secreted</location>
    </subcellularLocation>
</comment>
<dbReference type="OMA" id="DSHCRRE"/>
<feature type="chain" id="PRO_5004884779" description="UPF0506 domain-containing protein" evidence="6">
    <location>
        <begin position="19"/>
        <end position="83"/>
    </location>
</feature>
<dbReference type="OrthoDB" id="5021976at2759"/>
<feature type="domain" description="UPF0506" evidence="7">
    <location>
        <begin position="22"/>
        <end position="78"/>
    </location>
</feature>
<proteinExistence type="predicted"/>
<dbReference type="GO" id="GO:0005576">
    <property type="term" value="C:extracellular region"/>
    <property type="evidence" value="ECO:0007669"/>
    <property type="project" value="UniProtKB-SubCell"/>
</dbReference>
<keyword evidence="5" id="KW-1015">Disulfide bond</keyword>